<keyword evidence="13" id="KW-0012">Acyltransferase</keyword>
<evidence type="ECO:0000256" key="10">
    <source>
        <dbReference type="ARBA" id="ARBA00022960"/>
    </source>
</evidence>
<dbReference type="SUPFAM" id="SSF53448">
    <property type="entry name" value="Nucleotide-diphospho-sugar transferases"/>
    <property type="match status" value="1"/>
</dbReference>
<keyword evidence="11" id="KW-0573">Peptidoglycan synthesis</keyword>
<sequence>MKEILAVILAAGKGTRMKSDRAKVLHEVFYRPMLHHVLDAVTAAGIQDMAVIVGHQREEVISSLSAYQVTPVLQEEQLGTGHAVLCGEKHCDRAELVMILCGDTPLIRPETLRAMIDAHLQSEATVTLMTTRLDDPFGYGRIITDTDGSILEIVEQKDATPEQRCITEINAGIYLADREFLFQALKQVGTDNSQGEVYLTDIIGIARHQGKKVHTFLHPVAIDVLGVNSRVELAQAHQELQMRRNRELMLSGVTMYGPETISIAPGIDVGRDTVIHPGVQVTGRAEIGSGCIIHSGVMIHDAVLDDRAVIGAHAVLQNCRIEKSEHIPPLTLRVS</sequence>
<evidence type="ECO:0000313" key="20">
    <source>
        <dbReference type="Proteomes" id="UP001063350"/>
    </source>
</evidence>
<gene>
    <name evidence="19" type="ORF">GF1_24240</name>
</gene>
<evidence type="ECO:0000256" key="16">
    <source>
        <dbReference type="ARBA" id="ARBA00048493"/>
    </source>
</evidence>
<evidence type="ECO:0000256" key="8">
    <source>
        <dbReference type="ARBA" id="ARBA00022723"/>
    </source>
</evidence>
<evidence type="ECO:0000256" key="4">
    <source>
        <dbReference type="ARBA" id="ARBA00007947"/>
    </source>
</evidence>
<dbReference type="PANTHER" id="PTHR43584:SF3">
    <property type="entry name" value="BIFUNCTIONAL PROTEIN GLMU"/>
    <property type="match status" value="1"/>
</dbReference>
<feature type="domain" description="MobA-like NTP transferase" evidence="18">
    <location>
        <begin position="6"/>
        <end position="132"/>
    </location>
</feature>
<organism evidence="19 20">
    <name type="scientific">Desulfolithobacter dissulfuricans</name>
    <dbReference type="NCBI Taxonomy" id="2795293"/>
    <lineage>
        <taxon>Bacteria</taxon>
        <taxon>Pseudomonadati</taxon>
        <taxon>Thermodesulfobacteriota</taxon>
        <taxon>Desulfobulbia</taxon>
        <taxon>Desulfobulbales</taxon>
        <taxon>Desulfobulbaceae</taxon>
        <taxon>Desulfolithobacter</taxon>
    </lineage>
</organism>
<evidence type="ECO:0000256" key="9">
    <source>
        <dbReference type="ARBA" id="ARBA00022842"/>
    </source>
</evidence>
<dbReference type="GO" id="GO:0009252">
    <property type="term" value="P:peptidoglycan biosynthetic process"/>
    <property type="evidence" value="ECO:0007669"/>
    <property type="project" value="UniProtKB-KW"/>
</dbReference>
<comment type="catalytic activity">
    <reaction evidence="16">
        <text>N-acetyl-alpha-D-glucosamine 1-phosphate + UTP + H(+) = UDP-N-acetyl-alpha-D-glucosamine + diphosphate</text>
        <dbReference type="Rhea" id="RHEA:13509"/>
        <dbReference type="ChEBI" id="CHEBI:15378"/>
        <dbReference type="ChEBI" id="CHEBI:33019"/>
        <dbReference type="ChEBI" id="CHEBI:46398"/>
        <dbReference type="ChEBI" id="CHEBI:57705"/>
        <dbReference type="ChEBI" id="CHEBI:57776"/>
        <dbReference type="EC" id="2.7.7.23"/>
    </reaction>
</comment>
<name>A0A915XL24_9BACT</name>
<evidence type="ECO:0000256" key="1">
    <source>
        <dbReference type="ARBA" id="ARBA00001946"/>
    </source>
</evidence>
<dbReference type="InterPro" id="IPR011004">
    <property type="entry name" value="Trimer_LpxA-like_sf"/>
</dbReference>
<evidence type="ECO:0000259" key="18">
    <source>
        <dbReference type="Pfam" id="PF12804"/>
    </source>
</evidence>
<keyword evidence="9" id="KW-0460">Magnesium</keyword>
<dbReference type="CDD" id="cd02540">
    <property type="entry name" value="GT2_GlmU_N_bac"/>
    <property type="match status" value="1"/>
</dbReference>
<dbReference type="InterPro" id="IPR001451">
    <property type="entry name" value="Hexapep"/>
</dbReference>
<comment type="function">
    <text evidence="17">Catalyzes the last two sequential reactions in the de novo biosynthetic pathway for UDP-N-acetylglucosamine (UDP-GlcNAc). The C-terminal domain catalyzes the transfer of acetyl group from acetyl coenzyme A to glucosamine-1-phosphate (GlcN-1-P) to produce N-acetylglucosamine-1-phosphate (GlcNAc-1-P), which is converted into UDP-GlcNAc by the transfer of uridine 5-monophosphate (from uridine 5-triphosphate), a reaction catalyzed by the N-terminal domain.</text>
</comment>
<dbReference type="GO" id="GO:0008360">
    <property type="term" value="P:regulation of cell shape"/>
    <property type="evidence" value="ECO:0007669"/>
    <property type="project" value="UniProtKB-KW"/>
</dbReference>
<dbReference type="GO" id="GO:0071555">
    <property type="term" value="P:cell wall organization"/>
    <property type="evidence" value="ECO:0007669"/>
    <property type="project" value="UniProtKB-KW"/>
</dbReference>
<evidence type="ECO:0000256" key="3">
    <source>
        <dbReference type="ARBA" id="ARBA00007707"/>
    </source>
</evidence>
<keyword evidence="12" id="KW-0511">Multifunctional enzyme</keyword>
<dbReference type="GO" id="GO:0046872">
    <property type="term" value="F:metal ion binding"/>
    <property type="evidence" value="ECO:0007669"/>
    <property type="project" value="UniProtKB-KW"/>
</dbReference>
<dbReference type="InterPro" id="IPR050065">
    <property type="entry name" value="GlmU-like"/>
</dbReference>
<dbReference type="PANTHER" id="PTHR43584">
    <property type="entry name" value="NUCLEOTIDYL TRANSFERASE"/>
    <property type="match status" value="1"/>
</dbReference>
<evidence type="ECO:0000256" key="5">
    <source>
        <dbReference type="ARBA" id="ARBA00022490"/>
    </source>
</evidence>
<keyword evidence="8" id="KW-0479">Metal-binding</keyword>
<comment type="similarity">
    <text evidence="3">In the C-terminal section; belongs to the transferase hexapeptide repeat family.</text>
</comment>
<dbReference type="AlphaFoldDB" id="A0A915XL24"/>
<reference evidence="19" key="1">
    <citation type="submission" date="2020-12" db="EMBL/GenBank/DDBJ databases">
        <title>Desulfobium dissulfuricans gen. nov., sp. nov., a novel mesophilic, sulfate-reducing bacterium isolated from a deep-sea hydrothermal vent.</title>
        <authorList>
            <person name="Hashimoto Y."/>
            <person name="Tame A."/>
            <person name="Sawayama S."/>
            <person name="Miyazaki J."/>
            <person name="Takai K."/>
            <person name="Nakagawa S."/>
        </authorList>
    </citation>
    <scope>NUCLEOTIDE SEQUENCE</scope>
    <source>
        <strain evidence="19">GF1</strain>
    </source>
</reference>
<dbReference type="GO" id="GO:0019134">
    <property type="term" value="F:glucosamine-1-phosphate N-acetyltransferase activity"/>
    <property type="evidence" value="ECO:0007669"/>
    <property type="project" value="UniProtKB-EC"/>
</dbReference>
<dbReference type="Gene3D" id="2.160.10.10">
    <property type="entry name" value="Hexapeptide repeat proteins"/>
    <property type="match status" value="1"/>
</dbReference>
<dbReference type="Pfam" id="PF12804">
    <property type="entry name" value="NTP_transf_3"/>
    <property type="match status" value="1"/>
</dbReference>
<accession>A0A915XL24</accession>
<comment type="catalytic activity">
    <reaction evidence="15">
        <text>alpha-D-glucosamine 1-phosphate + acetyl-CoA = N-acetyl-alpha-D-glucosamine 1-phosphate + CoA + H(+)</text>
        <dbReference type="Rhea" id="RHEA:13725"/>
        <dbReference type="ChEBI" id="CHEBI:15378"/>
        <dbReference type="ChEBI" id="CHEBI:57287"/>
        <dbReference type="ChEBI" id="CHEBI:57288"/>
        <dbReference type="ChEBI" id="CHEBI:57776"/>
        <dbReference type="ChEBI" id="CHEBI:58516"/>
        <dbReference type="EC" id="2.3.1.157"/>
    </reaction>
</comment>
<dbReference type="KEGG" id="ddu:GF1_24240"/>
<dbReference type="GO" id="GO:0003977">
    <property type="term" value="F:UDP-N-acetylglucosamine diphosphorylase activity"/>
    <property type="evidence" value="ECO:0007669"/>
    <property type="project" value="UniProtKB-EC"/>
</dbReference>
<dbReference type="RefSeq" id="WP_267926787.1">
    <property type="nucleotide sequence ID" value="NZ_AP024233.1"/>
</dbReference>
<comment type="similarity">
    <text evidence="4">In the N-terminal section; belongs to the N-acetylglucosamine-1-phosphate uridyltransferase family.</text>
</comment>
<comment type="cofactor">
    <cofactor evidence="1">
        <name>Mg(2+)</name>
        <dbReference type="ChEBI" id="CHEBI:18420"/>
    </cofactor>
</comment>
<comment type="subcellular location">
    <subcellularLocation>
        <location evidence="2">Cytoplasm</location>
    </subcellularLocation>
</comment>
<dbReference type="Pfam" id="PF00132">
    <property type="entry name" value="Hexapep"/>
    <property type="match status" value="1"/>
</dbReference>
<dbReference type="GO" id="GO:0005737">
    <property type="term" value="C:cytoplasm"/>
    <property type="evidence" value="ECO:0007669"/>
    <property type="project" value="UniProtKB-SubCell"/>
</dbReference>
<keyword evidence="7" id="KW-0548">Nucleotidyltransferase</keyword>
<evidence type="ECO:0000256" key="14">
    <source>
        <dbReference type="ARBA" id="ARBA00023316"/>
    </source>
</evidence>
<keyword evidence="6" id="KW-0808">Transferase</keyword>
<dbReference type="SUPFAM" id="SSF51161">
    <property type="entry name" value="Trimeric LpxA-like enzymes"/>
    <property type="match status" value="1"/>
</dbReference>
<dbReference type="InterPro" id="IPR029044">
    <property type="entry name" value="Nucleotide-diphossugar_trans"/>
</dbReference>
<keyword evidence="5" id="KW-0963">Cytoplasm</keyword>
<evidence type="ECO:0000256" key="11">
    <source>
        <dbReference type="ARBA" id="ARBA00022984"/>
    </source>
</evidence>
<dbReference type="EMBL" id="AP024233">
    <property type="protein sequence ID" value="BCO10048.1"/>
    <property type="molecule type" value="Genomic_DNA"/>
</dbReference>
<evidence type="ECO:0000256" key="6">
    <source>
        <dbReference type="ARBA" id="ARBA00022679"/>
    </source>
</evidence>
<keyword evidence="14" id="KW-0961">Cell wall biogenesis/degradation</keyword>
<proteinExistence type="inferred from homology"/>
<evidence type="ECO:0000256" key="15">
    <source>
        <dbReference type="ARBA" id="ARBA00048247"/>
    </source>
</evidence>
<protein>
    <recommendedName>
        <fullName evidence="18">MobA-like NTP transferase domain-containing protein</fullName>
    </recommendedName>
</protein>
<keyword evidence="20" id="KW-1185">Reference proteome</keyword>
<evidence type="ECO:0000256" key="12">
    <source>
        <dbReference type="ARBA" id="ARBA00023268"/>
    </source>
</evidence>
<evidence type="ECO:0000313" key="19">
    <source>
        <dbReference type="EMBL" id="BCO10048.1"/>
    </source>
</evidence>
<evidence type="ECO:0000256" key="13">
    <source>
        <dbReference type="ARBA" id="ARBA00023315"/>
    </source>
</evidence>
<dbReference type="InterPro" id="IPR025877">
    <property type="entry name" value="MobA-like_NTP_Trfase"/>
</dbReference>
<keyword evidence="10" id="KW-0133">Cell shape</keyword>
<evidence type="ECO:0000256" key="7">
    <source>
        <dbReference type="ARBA" id="ARBA00022695"/>
    </source>
</evidence>
<evidence type="ECO:0000256" key="17">
    <source>
        <dbReference type="ARBA" id="ARBA00049628"/>
    </source>
</evidence>
<dbReference type="Gene3D" id="3.90.550.10">
    <property type="entry name" value="Spore Coat Polysaccharide Biosynthesis Protein SpsA, Chain A"/>
    <property type="match status" value="1"/>
</dbReference>
<dbReference type="Proteomes" id="UP001063350">
    <property type="component" value="Chromosome"/>
</dbReference>
<evidence type="ECO:0000256" key="2">
    <source>
        <dbReference type="ARBA" id="ARBA00004496"/>
    </source>
</evidence>